<proteinExistence type="predicted"/>
<sequence length="291" mass="31948">MQQDSSLSAFSAFLAENITKFQELKSEGTASSGRRARKLALCKGFWALSTEERQRLSKFAGDPSNKEGISTALGPIEDEKDENDTNLGVGIVLRTDYSDDAAWTKFCDALRKAEQESLGEEDVDMAENNADENDDSDSDSGSDSEDEEEQSLFILKADPALNLAGISNLIALRLFNDVDIVSAPKKPIDAPQSKMKISHPLMDKDGLVEAYTGNLLWIYDAKSNTDNSVRVVNQRCDTYGTATGDSWRARAPFLPGLQVNLFGGGMKITFTGLDGWDQDERKRNLEEGKLA</sequence>
<evidence type="ECO:0000313" key="3">
    <source>
        <dbReference type="Proteomes" id="UP000053477"/>
    </source>
</evidence>
<feature type="region of interest" description="Disordered" evidence="1">
    <location>
        <begin position="117"/>
        <end position="150"/>
    </location>
</feature>
<gene>
    <name evidence="2" type="ORF">SCHPADRAFT_868983</name>
</gene>
<name>A0A0H2S5N5_9AGAM</name>
<dbReference type="Proteomes" id="UP000053477">
    <property type="component" value="Unassembled WGS sequence"/>
</dbReference>
<evidence type="ECO:0000313" key="2">
    <source>
        <dbReference type="EMBL" id="KLO16923.1"/>
    </source>
</evidence>
<feature type="region of interest" description="Disordered" evidence="1">
    <location>
        <begin position="57"/>
        <end position="81"/>
    </location>
</feature>
<keyword evidence="3" id="KW-1185">Reference proteome</keyword>
<reference evidence="2 3" key="1">
    <citation type="submission" date="2015-04" db="EMBL/GenBank/DDBJ databases">
        <title>Complete genome sequence of Schizopora paradoxa KUC8140, a cosmopolitan wood degrader in East Asia.</title>
        <authorList>
            <consortium name="DOE Joint Genome Institute"/>
            <person name="Min B."/>
            <person name="Park H."/>
            <person name="Jang Y."/>
            <person name="Kim J.-J."/>
            <person name="Kim K.H."/>
            <person name="Pangilinan J."/>
            <person name="Lipzen A."/>
            <person name="Riley R."/>
            <person name="Grigoriev I.V."/>
            <person name="Spatafora J.W."/>
            <person name="Choi I.-G."/>
        </authorList>
    </citation>
    <scope>NUCLEOTIDE SEQUENCE [LARGE SCALE GENOMIC DNA]</scope>
    <source>
        <strain evidence="2 3">KUC8140</strain>
    </source>
</reference>
<dbReference type="OrthoDB" id="204784at2759"/>
<protein>
    <submittedName>
        <fullName evidence="2">Uncharacterized protein</fullName>
    </submittedName>
</protein>
<dbReference type="EMBL" id="KQ085910">
    <property type="protein sequence ID" value="KLO16923.1"/>
    <property type="molecule type" value="Genomic_DNA"/>
</dbReference>
<dbReference type="InParanoid" id="A0A0H2S5N5"/>
<accession>A0A0H2S5N5</accession>
<dbReference type="STRING" id="27342.A0A0H2S5N5"/>
<dbReference type="AlphaFoldDB" id="A0A0H2S5N5"/>
<organism evidence="2 3">
    <name type="scientific">Schizopora paradoxa</name>
    <dbReference type="NCBI Taxonomy" id="27342"/>
    <lineage>
        <taxon>Eukaryota</taxon>
        <taxon>Fungi</taxon>
        <taxon>Dikarya</taxon>
        <taxon>Basidiomycota</taxon>
        <taxon>Agaricomycotina</taxon>
        <taxon>Agaricomycetes</taxon>
        <taxon>Hymenochaetales</taxon>
        <taxon>Schizoporaceae</taxon>
        <taxon>Schizopora</taxon>
    </lineage>
</organism>
<evidence type="ECO:0000256" key="1">
    <source>
        <dbReference type="SAM" id="MobiDB-lite"/>
    </source>
</evidence>